<comment type="caution">
    <text evidence="7">The sequence shown here is derived from an EMBL/GenBank/DDBJ whole genome shotgun (WGS) entry which is preliminary data.</text>
</comment>
<dbReference type="PANTHER" id="PTHR43047:SF72">
    <property type="entry name" value="OSMOSENSING HISTIDINE PROTEIN KINASE SLN1"/>
    <property type="match status" value="1"/>
</dbReference>
<accession>X0U479</accession>
<dbReference type="Gene3D" id="3.40.50.2300">
    <property type="match status" value="1"/>
</dbReference>
<dbReference type="PROSITE" id="PS50110">
    <property type="entry name" value="RESPONSE_REGULATORY"/>
    <property type="match status" value="1"/>
</dbReference>
<dbReference type="GO" id="GO:0000155">
    <property type="term" value="F:phosphorelay sensor kinase activity"/>
    <property type="evidence" value="ECO:0007669"/>
    <property type="project" value="TreeGrafter"/>
</dbReference>
<evidence type="ECO:0000313" key="7">
    <source>
        <dbReference type="EMBL" id="GAF94151.1"/>
    </source>
</evidence>
<name>X0U479_9ZZZZ</name>
<protein>
    <recommendedName>
        <fullName evidence="2">histidine kinase</fullName>
        <ecNumber evidence="2">2.7.13.3</ecNumber>
    </recommendedName>
</protein>
<evidence type="ECO:0000256" key="3">
    <source>
        <dbReference type="ARBA" id="ARBA00022679"/>
    </source>
</evidence>
<dbReference type="SUPFAM" id="SSF55874">
    <property type="entry name" value="ATPase domain of HSP90 chaperone/DNA topoisomerase II/histidine kinase"/>
    <property type="match status" value="1"/>
</dbReference>
<dbReference type="InterPro" id="IPR001789">
    <property type="entry name" value="Sig_transdc_resp-reg_receiver"/>
</dbReference>
<dbReference type="GO" id="GO:0005886">
    <property type="term" value="C:plasma membrane"/>
    <property type="evidence" value="ECO:0007669"/>
    <property type="project" value="TreeGrafter"/>
</dbReference>
<dbReference type="Gene3D" id="3.30.565.10">
    <property type="entry name" value="Histidine kinase-like ATPase, C-terminal domain"/>
    <property type="match status" value="1"/>
</dbReference>
<evidence type="ECO:0000256" key="1">
    <source>
        <dbReference type="ARBA" id="ARBA00000085"/>
    </source>
</evidence>
<dbReference type="SMART" id="SM00448">
    <property type="entry name" value="REC"/>
    <property type="match status" value="1"/>
</dbReference>
<dbReference type="PROSITE" id="PS50109">
    <property type="entry name" value="HIS_KIN"/>
    <property type="match status" value="1"/>
</dbReference>
<dbReference type="Pfam" id="PF02518">
    <property type="entry name" value="HATPase_c"/>
    <property type="match status" value="1"/>
</dbReference>
<feature type="domain" description="Response regulatory" evidence="6">
    <location>
        <begin position="73"/>
        <end position="189"/>
    </location>
</feature>
<gene>
    <name evidence="7" type="ORF">S01H1_21352</name>
</gene>
<dbReference type="Pfam" id="PF00072">
    <property type="entry name" value="Response_reg"/>
    <property type="match status" value="1"/>
</dbReference>
<dbReference type="PRINTS" id="PR00344">
    <property type="entry name" value="BCTRLSENSOR"/>
</dbReference>
<dbReference type="InterPro" id="IPR003594">
    <property type="entry name" value="HATPase_dom"/>
</dbReference>
<feature type="non-terminal residue" evidence="7">
    <location>
        <position position="1"/>
    </location>
</feature>
<dbReference type="InterPro" id="IPR005467">
    <property type="entry name" value="His_kinase_dom"/>
</dbReference>
<sequence>KIFDPFFTTKFTGRGLGLAAVLGIIRGHNGAQKVYSEPGRGTTFKVLLPATEVPAEPREGEGTDVEGWRGTGTILLVDDEEMVRAVGGRMLELAGFTVLTAEDGREAVEVFRRRADEIVCVVLELTMPHMDGEEAFRELRKIKRDVRVILSSGYSEQEAVDRFTGKGLAGFLQKPYRTENLLLKIQRALEEVRSNQAET</sequence>
<dbReference type="InterPro" id="IPR036890">
    <property type="entry name" value="HATPase_C_sf"/>
</dbReference>
<dbReference type="InterPro" id="IPR011006">
    <property type="entry name" value="CheY-like_superfamily"/>
</dbReference>
<dbReference type="GO" id="GO:0009927">
    <property type="term" value="F:histidine phosphotransfer kinase activity"/>
    <property type="evidence" value="ECO:0007669"/>
    <property type="project" value="TreeGrafter"/>
</dbReference>
<dbReference type="EC" id="2.7.13.3" evidence="2"/>
<evidence type="ECO:0000259" key="5">
    <source>
        <dbReference type="PROSITE" id="PS50109"/>
    </source>
</evidence>
<dbReference type="SUPFAM" id="SSF52172">
    <property type="entry name" value="CheY-like"/>
    <property type="match status" value="1"/>
</dbReference>
<keyword evidence="4" id="KW-0418">Kinase</keyword>
<feature type="domain" description="Histidine kinase" evidence="5">
    <location>
        <begin position="1"/>
        <end position="52"/>
    </location>
</feature>
<reference evidence="7" key="1">
    <citation type="journal article" date="2014" name="Front. Microbiol.">
        <title>High frequency of phylogenetically diverse reductive dehalogenase-homologous genes in deep subseafloor sedimentary metagenomes.</title>
        <authorList>
            <person name="Kawai M."/>
            <person name="Futagami T."/>
            <person name="Toyoda A."/>
            <person name="Takaki Y."/>
            <person name="Nishi S."/>
            <person name="Hori S."/>
            <person name="Arai W."/>
            <person name="Tsubouchi T."/>
            <person name="Morono Y."/>
            <person name="Uchiyama I."/>
            <person name="Ito T."/>
            <person name="Fujiyama A."/>
            <person name="Inagaki F."/>
            <person name="Takami H."/>
        </authorList>
    </citation>
    <scope>NUCLEOTIDE SEQUENCE</scope>
    <source>
        <strain evidence="7">Expedition CK06-06</strain>
    </source>
</reference>
<keyword evidence="3" id="KW-0808">Transferase</keyword>
<dbReference type="AlphaFoldDB" id="X0U479"/>
<dbReference type="PANTHER" id="PTHR43047">
    <property type="entry name" value="TWO-COMPONENT HISTIDINE PROTEIN KINASE"/>
    <property type="match status" value="1"/>
</dbReference>
<dbReference type="InterPro" id="IPR004358">
    <property type="entry name" value="Sig_transdc_His_kin-like_C"/>
</dbReference>
<evidence type="ECO:0000256" key="2">
    <source>
        <dbReference type="ARBA" id="ARBA00012438"/>
    </source>
</evidence>
<dbReference type="EMBL" id="BARS01011824">
    <property type="protein sequence ID" value="GAF94151.1"/>
    <property type="molecule type" value="Genomic_DNA"/>
</dbReference>
<evidence type="ECO:0000259" key="6">
    <source>
        <dbReference type="PROSITE" id="PS50110"/>
    </source>
</evidence>
<proteinExistence type="predicted"/>
<evidence type="ECO:0000256" key="4">
    <source>
        <dbReference type="ARBA" id="ARBA00022777"/>
    </source>
</evidence>
<organism evidence="7">
    <name type="scientific">marine sediment metagenome</name>
    <dbReference type="NCBI Taxonomy" id="412755"/>
    <lineage>
        <taxon>unclassified sequences</taxon>
        <taxon>metagenomes</taxon>
        <taxon>ecological metagenomes</taxon>
    </lineage>
</organism>
<comment type="catalytic activity">
    <reaction evidence="1">
        <text>ATP + protein L-histidine = ADP + protein N-phospho-L-histidine.</text>
        <dbReference type="EC" id="2.7.13.3"/>
    </reaction>
</comment>